<dbReference type="CDD" id="cd11327">
    <property type="entry name" value="AmyAc_Glg_debranch_2"/>
    <property type="match status" value="1"/>
</dbReference>
<dbReference type="InterPro" id="IPR032790">
    <property type="entry name" value="GDE_C"/>
</dbReference>
<dbReference type="OrthoDB" id="10248904at2759"/>
<evidence type="ECO:0000259" key="1">
    <source>
        <dbReference type="Pfam" id="PF06202"/>
    </source>
</evidence>
<dbReference type="InterPro" id="IPR010401">
    <property type="entry name" value="AGL/Gdb1"/>
</dbReference>
<feature type="domain" description="Glycogen debranching enzyme C-terminal" evidence="1">
    <location>
        <begin position="1271"/>
        <end position="1431"/>
    </location>
</feature>
<evidence type="ECO:0000259" key="2">
    <source>
        <dbReference type="Pfam" id="PF14701"/>
    </source>
</evidence>
<dbReference type="GO" id="GO:0005980">
    <property type="term" value="P:glycogen catabolic process"/>
    <property type="evidence" value="ECO:0007669"/>
    <property type="project" value="InterPro"/>
</dbReference>
<reference evidence="4 5" key="1">
    <citation type="submission" date="2013-11" db="EMBL/GenBank/DDBJ databases">
        <title>Draft genome of the bovine lungworm Dictyocaulus viviparus.</title>
        <authorList>
            <person name="Mitreva M."/>
        </authorList>
    </citation>
    <scope>NUCLEOTIDE SEQUENCE [LARGE SCALE GENOMIC DNA]</scope>
    <source>
        <strain evidence="4 5">HannoverDv2000</strain>
    </source>
</reference>
<proteinExistence type="predicted"/>
<dbReference type="GO" id="GO:0004134">
    <property type="term" value="F:4-alpha-glucanotransferase activity"/>
    <property type="evidence" value="ECO:0007669"/>
    <property type="project" value="InterPro"/>
</dbReference>
<dbReference type="PANTHER" id="PTHR10569:SF2">
    <property type="entry name" value="GLYCOGEN DEBRANCHING ENZYME"/>
    <property type="match status" value="1"/>
</dbReference>
<organism evidence="4 5">
    <name type="scientific">Dictyocaulus viviparus</name>
    <name type="common">Bovine lungworm</name>
    <dbReference type="NCBI Taxonomy" id="29172"/>
    <lineage>
        <taxon>Eukaryota</taxon>
        <taxon>Metazoa</taxon>
        <taxon>Ecdysozoa</taxon>
        <taxon>Nematoda</taxon>
        <taxon>Chromadorea</taxon>
        <taxon>Rhabditida</taxon>
        <taxon>Rhabditina</taxon>
        <taxon>Rhabditomorpha</taxon>
        <taxon>Strongyloidea</taxon>
        <taxon>Metastrongylidae</taxon>
        <taxon>Dictyocaulus</taxon>
    </lineage>
</organism>
<dbReference type="SUPFAM" id="SSF48208">
    <property type="entry name" value="Six-hairpin glycosidases"/>
    <property type="match status" value="1"/>
</dbReference>
<sequence>MCVTSNSRVWSHGMSTGLVLCCLFHKAANSLARHFNSRKAEEMRITKQPEIRIIVLEKGEHLHTVIRRLEKGHFVRFHRGTSLLGEDVQVFTTLTGTKPLTWMAGTDHLATYCQVECTKAGSFKYHFNAGEMNCGSGYFLVMPTLMVNGRRLPLDGIACQTHLTKLLGPLSCWEDRLRVSKESGYNMIHLTPIHQLGVSNSSYSISDHHALIQNIKEEGQDVTFDDVGHIVNRIEKNWNMLTVQDVVWNHAAKNAHWLQEHPECGYNCLNSPHLRPAFVLDRAYHHFGKEVSNGKWASRGVPEVVNTVHHTNAIEYILRTEVLPKVRLHEFFQLNVEENVKKFEDLAKEGASSELLDEFLPIEQDPEWKRFGCSVNWSKAMKIFNRNSSEESIRFTSSRDFKPCSVTSAGKQSWQILMVGLRAVMGHIVYQRIAEKGPKLGAVTSKHPLTTDYFLFNESSTSWEEDEKWAYNSESSRFILAFNGWVMCSDPLKNFALADSQVYLRRELVCWGDSIKLNYGENPDDSPFLWQYMKSYTQECARLFHGLRIDNAHGTPIHVAEYLILAAREIRPDIYVFAELFTGSEEKDNLFVNRLGISSLIREAQAAHDSHEQGRLIYRYGGDVVGAMIQKPVRLAPSSVAHALFLDQSHDNPTPIETRSIYDILPTAAMISMASCAVGSTRGYDEIINHAIDVVKEKRLYAKWGSEVNSSCGIIEARRILNDLHYSLAKANYTQVFVDQMNYDIVGITRHNPVTHDTVVVISHTAFNKHQIHNGRVLVKQIPIGGVLEEILFEMRIIQETQEIIPERDDILLGLSNYKVHIRQHISPDKSDMCVIHGNEDPFIEITDFPSGSVIAFKIRLSKPSLTSIGMIRAIIEGNDELEREIAINLNSVSLQDYNRILFISDPEKIAINLNSVSLQDYNRILFISDPESCAEIGEGVYVVPRYGKIESIYDLNKIISSFFRAVLSLLDNVPYYLRPCYFEALITYIHKQCKMALLKKLPPAIFSSSALVRALALSSISFVGHVSNAKLAPLPSSIKLEDDHPSSIAAGLPHFAVGIWRNWGRDTFIALPGCLLSTGRFSDARNLIISYAGSLRHGLIPNLLAEGKDARYNCRDAVWFWLYSIERYVKQAPNGYEILSCPVRRIYPKDDTVFGEDEKIEPLINVMCEALERHFCGIDFRERHAGPQIDEHMTDEGFNVKIFVDRETGFIHGGNRWNCGTWMDKMGSSEKAGNRGEPATPRDGAAVEIQGLAYAVLSAMSGWVDAGYIQSTGVSQDFQLRCNFPIALTTAPSLLDPHNAWMALDMAKEHLLGPLGIKTLDPSDWAYNGYYNNDDDGYDKKTAKGWNYHQGPEWIWVAGFYLRARLAIGKALGGSHLEAAMNEVQSRLGNYYKHIKDSPWSSLPELTNSNGSYCPGSCPAQAWSVGCILEACLDFADLS</sequence>
<accession>A0A0D8Y173</accession>
<dbReference type="Gene3D" id="3.20.20.80">
    <property type="entry name" value="Glycosidases"/>
    <property type="match status" value="2"/>
</dbReference>
<dbReference type="FunFam" id="3.20.20.80:FF:000108">
    <property type="entry name" value="glycogen debranching enzyme"/>
    <property type="match status" value="1"/>
</dbReference>
<dbReference type="InterPro" id="IPR017853">
    <property type="entry name" value="GH"/>
</dbReference>
<dbReference type="GO" id="GO:0004135">
    <property type="term" value="F:amylo-alpha-1,6-glucosidase activity"/>
    <property type="evidence" value="ECO:0007669"/>
    <property type="project" value="InterPro"/>
</dbReference>
<evidence type="ECO:0000313" key="5">
    <source>
        <dbReference type="Proteomes" id="UP000053766"/>
    </source>
</evidence>
<dbReference type="SUPFAM" id="SSF51445">
    <property type="entry name" value="(Trans)glycosidases"/>
    <property type="match status" value="1"/>
</dbReference>
<dbReference type="InterPro" id="IPR032792">
    <property type="entry name" value="AGL_glucanoTrfase"/>
</dbReference>
<protein>
    <submittedName>
        <fullName evidence="4">Glycogen debranching enzyme</fullName>
    </submittedName>
</protein>
<dbReference type="InterPro" id="IPR032788">
    <property type="entry name" value="AGL_central"/>
</dbReference>
<dbReference type="PANTHER" id="PTHR10569">
    <property type="entry name" value="GLYCOGEN DEBRANCHING ENZYME"/>
    <property type="match status" value="1"/>
</dbReference>
<evidence type="ECO:0000313" key="4">
    <source>
        <dbReference type="EMBL" id="KJH49784.1"/>
    </source>
</evidence>
<name>A0A0D8Y173_DICVI</name>
<gene>
    <name evidence="4" type="ORF">DICVIV_04124</name>
</gene>
<reference evidence="5" key="2">
    <citation type="journal article" date="2016" name="Sci. Rep.">
        <title>Dictyocaulus viviparus genome, variome and transcriptome elucidate lungworm biology and support future intervention.</title>
        <authorList>
            <person name="McNulty S.N."/>
            <person name="Strube C."/>
            <person name="Rosa B.A."/>
            <person name="Martin J.C."/>
            <person name="Tyagi R."/>
            <person name="Choi Y.J."/>
            <person name="Wang Q."/>
            <person name="Hallsworth Pepin K."/>
            <person name="Zhang X."/>
            <person name="Ozersky P."/>
            <person name="Wilson R.K."/>
            <person name="Sternberg P.W."/>
            <person name="Gasser R.B."/>
            <person name="Mitreva M."/>
        </authorList>
    </citation>
    <scope>NUCLEOTIDE SEQUENCE [LARGE SCALE GENOMIC DNA]</scope>
    <source>
        <strain evidence="5">HannoverDv2000</strain>
    </source>
</reference>
<dbReference type="FunFam" id="3.20.20.80:FF:000070">
    <property type="entry name" value="GDB1p Glycogen debranching enzyme"/>
    <property type="match status" value="1"/>
</dbReference>
<dbReference type="Pfam" id="PF14701">
    <property type="entry name" value="hDGE_amylase"/>
    <property type="match status" value="1"/>
</dbReference>
<evidence type="ECO:0000259" key="3">
    <source>
        <dbReference type="Pfam" id="PF14702"/>
    </source>
</evidence>
<dbReference type="Pfam" id="PF06202">
    <property type="entry name" value="GDE_C"/>
    <property type="match status" value="2"/>
</dbReference>
<dbReference type="InterPro" id="IPR012341">
    <property type="entry name" value="6hp_glycosidase-like_sf"/>
</dbReference>
<dbReference type="InterPro" id="IPR008928">
    <property type="entry name" value="6-hairpin_glycosidase_sf"/>
</dbReference>
<keyword evidence="5" id="KW-1185">Reference proteome</keyword>
<feature type="domain" description="Glycogen debranching enzyme central" evidence="3">
    <location>
        <begin position="713"/>
        <end position="950"/>
    </location>
</feature>
<dbReference type="Pfam" id="PF14702">
    <property type="entry name" value="hGDE_central"/>
    <property type="match status" value="1"/>
</dbReference>
<feature type="domain" description="Glycogen debranching enzyme C-terminal" evidence="1">
    <location>
        <begin position="1035"/>
        <end position="1266"/>
    </location>
</feature>
<dbReference type="Proteomes" id="UP000053766">
    <property type="component" value="Unassembled WGS sequence"/>
</dbReference>
<dbReference type="STRING" id="29172.A0A0D8Y173"/>
<dbReference type="Gene3D" id="1.50.10.10">
    <property type="match status" value="2"/>
</dbReference>
<dbReference type="EMBL" id="KN716224">
    <property type="protein sequence ID" value="KJH49784.1"/>
    <property type="molecule type" value="Genomic_DNA"/>
</dbReference>
<feature type="domain" description="Glycogen debranching enzyme glucanotransferase" evidence="2">
    <location>
        <begin position="151"/>
        <end position="575"/>
    </location>
</feature>